<evidence type="ECO:0000256" key="1">
    <source>
        <dbReference type="ARBA" id="ARBA00022618"/>
    </source>
</evidence>
<reference evidence="6" key="1">
    <citation type="journal article" date="2024" name="Int. J. Syst. Evol. Microbiol.">
        <title>Turicibacter faecis sp. nov., isolated from faeces of heart failure mouse model.</title>
        <authorList>
            <person name="Imamura Y."/>
            <person name="Motooka D."/>
            <person name="Nakajima Y."/>
            <person name="Ito S."/>
            <person name="Kitakaze M."/>
            <person name="Iida T."/>
            <person name="Nakamura S."/>
        </authorList>
    </citation>
    <scope>NUCLEOTIDE SEQUENCE</scope>
    <source>
        <strain evidence="6">TC023</strain>
    </source>
</reference>
<dbReference type="Pfam" id="PF04472">
    <property type="entry name" value="SepF"/>
    <property type="match status" value="1"/>
</dbReference>
<gene>
    <name evidence="5" type="primary">sepF</name>
    <name evidence="6" type="ORF">T23_12360</name>
</gene>
<comment type="subcellular location">
    <subcellularLocation>
        <location evidence="5">Cytoplasm</location>
    </subcellularLocation>
    <text evidence="5">Localizes to the division site, in a FtsZ-dependent manner.</text>
</comment>
<comment type="similarity">
    <text evidence="5">Belongs to the SepF family.</text>
</comment>
<comment type="function">
    <text evidence="4 5">Cell division protein that is part of the divisome complex and is recruited early to the Z-ring. Probably stimulates Z-ring formation, perhaps through the cross-linking of FtsZ protofilaments. Its function overlaps with FtsA.</text>
</comment>
<keyword evidence="5" id="KW-0963">Cytoplasm</keyword>
<sequence>MSFKDKLKTMMGIDEEEYEMDDFEEEFEEPEVIKPAPLPKPDLTVVSNATHTSTSKGKSVVTPMNNELNRLKFDSNLNKVIIREPNEYSDAQDIADCLKENYPVFINLQRLEKSQAKRVVDFLSGTIYAIDGDIKRVGTNLFLCTPKSVETEGQVTMNEPHQEIEE</sequence>
<organism evidence="6 7">
    <name type="scientific">Turicibacter faecis</name>
    <dbReference type="NCBI Taxonomy" id="2963365"/>
    <lineage>
        <taxon>Bacteria</taxon>
        <taxon>Bacillati</taxon>
        <taxon>Bacillota</taxon>
        <taxon>Erysipelotrichia</taxon>
        <taxon>Erysipelotrichales</taxon>
        <taxon>Turicibacteraceae</taxon>
        <taxon>Turicibacter</taxon>
    </lineage>
</organism>
<dbReference type="InterPro" id="IPR007561">
    <property type="entry name" value="Cell_div_SepF/SepF-rel"/>
</dbReference>
<protein>
    <recommendedName>
        <fullName evidence="5">Cell division protein SepF</fullName>
    </recommendedName>
</protein>
<dbReference type="PANTHER" id="PTHR35798">
    <property type="entry name" value="CELL DIVISION PROTEIN SEPF"/>
    <property type="match status" value="1"/>
</dbReference>
<dbReference type="EMBL" id="AP028127">
    <property type="protein sequence ID" value="BEH91134.1"/>
    <property type="molecule type" value="Genomic_DNA"/>
</dbReference>
<dbReference type="InterPro" id="IPR023052">
    <property type="entry name" value="Cell_div_SepF"/>
</dbReference>
<dbReference type="Proteomes" id="UP001432099">
    <property type="component" value="Chromosome"/>
</dbReference>
<keyword evidence="3 5" id="KW-0131">Cell cycle</keyword>
<dbReference type="Gene3D" id="3.30.110.150">
    <property type="entry name" value="SepF-like protein"/>
    <property type="match status" value="1"/>
</dbReference>
<evidence type="ECO:0000313" key="6">
    <source>
        <dbReference type="EMBL" id="BEH91134.1"/>
    </source>
</evidence>
<proteinExistence type="inferred from homology"/>
<evidence type="ECO:0000256" key="3">
    <source>
        <dbReference type="ARBA" id="ARBA00023306"/>
    </source>
</evidence>
<keyword evidence="2 5" id="KW-0717">Septation</keyword>
<evidence type="ECO:0000256" key="5">
    <source>
        <dbReference type="HAMAP-Rule" id="MF_01197"/>
    </source>
</evidence>
<comment type="subunit">
    <text evidence="5">Homodimer. Interacts with FtsZ.</text>
</comment>
<keyword evidence="1 5" id="KW-0132">Cell division</keyword>
<evidence type="ECO:0000313" key="7">
    <source>
        <dbReference type="Proteomes" id="UP001432099"/>
    </source>
</evidence>
<dbReference type="InterPro" id="IPR038594">
    <property type="entry name" value="SepF-like_sf"/>
</dbReference>
<dbReference type="PANTHER" id="PTHR35798:SF1">
    <property type="entry name" value="CELL DIVISION PROTEIN SEPF"/>
    <property type="match status" value="1"/>
</dbReference>
<accession>A0ABM8IN07</accession>
<name>A0ABM8IN07_9FIRM</name>
<evidence type="ECO:0000256" key="4">
    <source>
        <dbReference type="ARBA" id="ARBA00044936"/>
    </source>
</evidence>
<dbReference type="HAMAP" id="MF_01197">
    <property type="entry name" value="SepF"/>
    <property type="match status" value="1"/>
</dbReference>
<evidence type="ECO:0000256" key="2">
    <source>
        <dbReference type="ARBA" id="ARBA00023210"/>
    </source>
</evidence>
<keyword evidence="7" id="KW-1185">Reference proteome</keyword>
<dbReference type="RefSeq" id="WP_161831715.1">
    <property type="nucleotide sequence ID" value="NZ_AP028127.1"/>
</dbReference>